<dbReference type="Proteomes" id="UP000217250">
    <property type="component" value="Chromosome"/>
</dbReference>
<dbReference type="OrthoDB" id="1263406at2"/>
<accession>A0A250FWA3</accession>
<dbReference type="RefSeq" id="WP_095911370.1">
    <property type="nucleotide sequence ID" value="NZ_CAUVLU010000038.1"/>
</dbReference>
<evidence type="ECO:0000313" key="2">
    <source>
        <dbReference type="Proteomes" id="UP000217250"/>
    </source>
</evidence>
<reference evidence="2" key="1">
    <citation type="submission" date="2017-06" db="EMBL/GenBank/DDBJ databases">
        <title>Capnocytophaga spp. assemblies.</title>
        <authorList>
            <person name="Gulvik C.A."/>
        </authorList>
    </citation>
    <scope>NUCLEOTIDE SEQUENCE [LARGE SCALE GENOMIC DNA]</scope>
    <source>
        <strain evidence="2">H1496</strain>
    </source>
</reference>
<name>A0A250FWA3_9FLAO</name>
<sequence length="66" mass="8038">MGRLRYFLNGNDRWLKEKQYFGLPKFKEWWDKAAYAECYLSECEYEGSCGPGYQPLSEEEWKKQQK</sequence>
<dbReference type="KEGG" id="cgh:CGC50_11780"/>
<proteinExistence type="predicted"/>
<dbReference type="EMBL" id="CP022386">
    <property type="protein sequence ID" value="ATA88237.1"/>
    <property type="molecule type" value="Genomic_DNA"/>
</dbReference>
<gene>
    <name evidence="1" type="ORF">CGC50_11780</name>
</gene>
<dbReference type="AlphaFoldDB" id="A0A250FWA3"/>
<organism evidence="1 2">
    <name type="scientific">Capnocytophaga gingivalis</name>
    <dbReference type="NCBI Taxonomy" id="1017"/>
    <lineage>
        <taxon>Bacteria</taxon>
        <taxon>Pseudomonadati</taxon>
        <taxon>Bacteroidota</taxon>
        <taxon>Flavobacteriia</taxon>
        <taxon>Flavobacteriales</taxon>
        <taxon>Flavobacteriaceae</taxon>
        <taxon>Capnocytophaga</taxon>
    </lineage>
</organism>
<evidence type="ECO:0000313" key="1">
    <source>
        <dbReference type="EMBL" id="ATA88237.1"/>
    </source>
</evidence>
<protein>
    <submittedName>
        <fullName evidence="1">Uncharacterized protein</fullName>
    </submittedName>
</protein>